<name>A0A448YS11_BRENA</name>
<organism evidence="1 2">
    <name type="scientific">Brettanomyces naardenensis</name>
    <name type="common">Yeast</name>
    <dbReference type="NCBI Taxonomy" id="13370"/>
    <lineage>
        <taxon>Eukaryota</taxon>
        <taxon>Fungi</taxon>
        <taxon>Dikarya</taxon>
        <taxon>Ascomycota</taxon>
        <taxon>Saccharomycotina</taxon>
        <taxon>Pichiomycetes</taxon>
        <taxon>Pichiales</taxon>
        <taxon>Pichiaceae</taxon>
        <taxon>Brettanomyces</taxon>
    </lineage>
</organism>
<dbReference type="OrthoDB" id="3997800at2759"/>
<proteinExistence type="predicted"/>
<sequence length="111" mass="12610">MSNGNPILAQIPLIVAPGSYQRPKAVTLPYDFEQLPVNLDEYNARTLKPVRQSFESIKQDEKNLIEKLDGMYSDDDKKKFLFWENSVRMMAPGYIGQDGSVGVMSPTKKRN</sequence>
<gene>
    <name evidence="1" type="ORF">BRENAR_LOCUS4432</name>
</gene>
<evidence type="ECO:0000313" key="2">
    <source>
        <dbReference type="Proteomes" id="UP000290900"/>
    </source>
</evidence>
<dbReference type="InParanoid" id="A0A448YS11"/>
<dbReference type="AlphaFoldDB" id="A0A448YS11"/>
<dbReference type="Proteomes" id="UP000290900">
    <property type="component" value="Unassembled WGS sequence"/>
</dbReference>
<evidence type="ECO:0000313" key="1">
    <source>
        <dbReference type="EMBL" id="VEU23703.1"/>
    </source>
</evidence>
<protein>
    <submittedName>
        <fullName evidence="1">DEKNAAC105044</fullName>
    </submittedName>
</protein>
<keyword evidence="2" id="KW-1185">Reference proteome</keyword>
<accession>A0A448YS11</accession>
<reference evidence="1 2" key="1">
    <citation type="submission" date="2018-12" db="EMBL/GenBank/DDBJ databases">
        <authorList>
            <person name="Tiukova I."/>
            <person name="Dainat J."/>
        </authorList>
    </citation>
    <scope>NUCLEOTIDE SEQUENCE [LARGE SCALE GENOMIC DNA]</scope>
</reference>
<dbReference type="EMBL" id="CAACVR010000056">
    <property type="protein sequence ID" value="VEU23703.1"/>
    <property type="molecule type" value="Genomic_DNA"/>
</dbReference>